<dbReference type="PANTHER" id="PTHR35024:SF4">
    <property type="entry name" value="POLYMER-FORMING CYTOSKELETAL PROTEIN"/>
    <property type="match status" value="1"/>
</dbReference>
<comment type="caution">
    <text evidence="3">The sequence shown here is derived from an EMBL/GenBank/DDBJ whole genome shotgun (WGS) entry which is preliminary data.</text>
</comment>
<dbReference type="EMBL" id="MHIE01000010">
    <property type="protein sequence ID" value="OGY45888.1"/>
    <property type="molecule type" value="Genomic_DNA"/>
</dbReference>
<name>A0A1G1Y0R3_9BACT</name>
<sequence>MLKKEGMSNEVETIIGPSVHVEGDFVGNGDVVIEGTVSGKLRTEKNLRIGETAKIFANISAANILVAGEVQGNIKAKESLELTSSAKVFGDIKTNIVTIASGAIFHGRCQAGEEKKSRLEKIDDKENNKNKEKPLEPVIK</sequence>
<dbReference type="InterPro" id="IPR007607">
    <property type="entry name" value="BacA/B"/>
</dbReference>
<evidence type="ECO:0000256" key="1">
    <source>
        <dbReference type="ARBA" id="ARBA00044755"/>
    </source>
</evidence>
<evidence type="ECO:0008006" key="5">
    <source>
        <dbReference type="Google" id="ProtNLM"/>
    </source>
</evidence>
<comment type="similarity">
    <text evidence="1">Belongs to the bactofilin family.</text>
</comment>
<accession>A0A1G1Y0R3</accession>
<protein>
    <recommendedName>
        <fullName evidence="5">Cell shape determination protein CcmA</fullName>
    </recommendedName>
</protein>
<feature type="region of interest" description="Disordered" evidence="2">
    <location>
        <begin position="116"/>
        <end position="140"/>
    </location>
</feature>
<evidence type="ECO:0000313" key="3">
    <source>
        <dbReference type="EMBL" id="OGY45888.1"/>
    </source>
</evidence>
<dbReference type="AlphaFoldDB" id="A0A1G1Y0R3"/>
<dbReference type="Pfam" id="PF04519">
    <property type="entry name" value="Bactofilin"/>
    <property type="match status" value="1"/>
</dbReference>
<organism evidence="3 4">
    <name type="scientific">Candidatus Buchananbacteria bacterium RIFCSPHIGHO2_01_FULL_44_11</name>
    <dbReference type="NCBI Taxonomy" id="1797535"/>
    <lineage>
        <taxon>Bacteria</taxon>
        <taxon>Candidatus Buchananiibacteriota</taxon>
    </lineage>
</organism>
<proteinExistence type="inferred from homology"/>
<evidence type="ECO:0000313" key="4">
    <source>
        <dbReference type="Proteomes" id="UP000178240"/>
    </source>
</evidence>
<dbReference type="STRING" id="1797535.A2744_00875"/>
<gene>
    <name evidence="3" type="ORF">A2744_00875</name>
</gene>
<dbReference type="Proteomes" id="UP000178240">
    <property type="component" value="Unassembled WGS sequence"/>
</dbReference>
<reference evidence="3 4" key="1">
    <citation type="journal article" date="2016" name="Nat. Commun.">
        <title>Thousands of microbial genomes shed light on interconnected biogeochemical processes in an aquifer system.</title>
        <authorList>
            <person name="Anantharaman K."/>
            <person name="Brown C.T."/>
            <person name="Hug L.A."/>
            <person name="Sharon I."/>
            <person name="Castelle C.J."/>
            <person name="Probst A.J."/>
            <person name="Thomas B.C."/>
            <person name="Singh A."/>
            <person name="Wilkins M.J."/>
            <person name="Karaoz U."/>
            <person name="Brodie E.L."/>
            <person name="Williams K.H."/>
            <person name="Hubbard S.S."/>
            <person name="Banfield J.F."/>
        </authorList>
    </citation>
    <scope>NUCLEOTIDE SEQUENCE [LARGE SCALE GENOMIC DNA]</scope>
</reference>
<evidence type="ECO:0000256" key="2">
    <source>
        <dbReference type="SAM" id="MobiDB-lite"/>
    </source>
</evidence>
<dbReference type="PANTHER" id="PTHR35024">
    <property type="entry name" value="HYPOTHETICAL CYTOSOLIC PROTEIN"/>
    <property type="match status" value="1"/>
</dbReference>